<dbReference type="RefSeq" id="WP_048499936.1">
    <property type="nucleotide sequence ID" value="NZ_LFNG01000012.1"/>
</dbReference>
<dbReference type="OrthoDB" id="73314at2"/>
<comment type="caution">
    <text evidence="1">The sequence shown here is derived from an EMBL/GenBank/DDBJ whole genome shotgun (WGS) entry which is preliminary data.</text>
</comment>
<dbReference type="Proteomes" id="UP000035900">
    <property type="component" value="Unassembled WGS sequence"/>
</dbReference>
<dbReference type="PATRIC" id="fig|1304281.5.peg.2017"/>
<protein>
    <submittedName>
        <fullName evidence="1">Phage tail protein</fullName>
    </submittedName>
</protein>
<dbReference type="InterPro" id="IPR011747">
    <property type="entry name" value="CHP02241"/>
</dbReference>
<evidence type="ECO:0000313" key="2">
    <source>
        <dbReference type="Proteomes" id="UP000035900"/>
    </source>
</evidence>
<reference evidence="1 2" key="1">
    <citation type="journal article" date="2004" name="Int. J. Syst. Evol. Microbiol.">
        <title>Kaistella koreensis gen. nov., sp. nov., a novel member of the Chryseobacterium-Bergeyella-Riemerella branch.</title>
        <authorList>
            <person name="Kim M.K."/>
            <person name="Im W.T."/>
            <person name="Shin Y.K."/>
            <person name="Lim J.H."/>
            <person name="Kim S.H."/>
            <person name="Lee B.C."/>
            <person name="Park M.Y."/>
            <person name="Lee K.Y."/>
            <person name="Lee S.T."/>
        </authorList>
    </citation>
    <scope>NUCLEOTIDE SEQUENCE [LARGE SCALE GENOMIC DNA]</scope>
    <source>
        <strain evidence="1 2">CCUG 49689</strain>
    </source>
</reference>
<evidence type="ECO:0000313" key="1">
    <source>
        <dbReference type="EMBL" id="KMQ70983.1"/>
    </source>
</evidence>
<keyword evidence="2" id="KW-1185">Reference proteome</keyword>
<dbReference type="Pfam" id="PF06841">
    <property type="entry name" value="Phage_T4_gp19"/>
    <property type="match status" value="1"/>
</dbReference>
<dbReference type="STRING" id="1304281.ACM44_09370"/>
<sequence length="146" mass="16772">MAQPKTISRYHFTAEWGGNRVEFLEISGLDISVDVVAMRNGNSRENSELKIPGITRFSEVVLKRNIIQGDNQFFEWINTNNFGTVERRDVVIHLLDNQHQPIMFWKLKNAFPAKYLGPVLISNDSHLATESLILAYDGFQMEKFGK</sequence>
<dbReference type="PANTHER" id="PTHR38009">
    <property type="entry name" value="CONSERVED HYPOTHETICAL PHAGE TAIL PROTEIN"/>
    <property type="match status" value="1"/>
</dbReference>
<dbReference type="NCBIfam" id="TIGR02241">
    <property type="entry name" value="conserved hypothetical phage tail region protein"/>
    <property type="match status" value="1"/>
</dbReference>
<accession>A0A0J7IXJ3</accession>
<proteinExistence type="predicted"/>
<dbReference type="PANTHER" id="PTHR38009:SF1">
    <property type="entry name" value="CONSERVED HYPOTHETICAL PHAGE TAIL PROTEIN"/>
    <property type="match status" value="1"/>
</dbReference>
<dbReference type="GO" id="GO:0005198">
    <property type="term" value="F:structural molecule activity"/>
    <property type="evidence" value="ECO:0007669"/>
    <property type="project" value="InterPro"/>
</dbReference>
<gene>
    <name evidence="1" type="ORF">ACM44_09370</name>
</gene>
<name>A0A0J7IXJ3_9FLAO</name>
<organism evidence="1 2">
    <name type="scientific">Chryseobacterium koreense CCUG 49689</name>
    <dbReference type="NCBI Taxonomy" id="1304281"/>
    <lineage>
        <taxon>Bacteria</taxon>
        <taxon>Pseudomonadati</taxon>
        <taxon>Bacteroidota</taxon>
        <taxon>Flavobacteriia</taxon>
        <taxon>Flavobacteriales</taxon>
        <taxon>Weeksellaceae</taxon>
        <taxon>Chryseobacterium group</taxon>
        <taxon>Chryseobacterium</taxon>
    </lineage>
</organism>
<dbReference type="EMBL" id="LFNG01000012">
    <property type="protein sequence ID" value="KMQ70983.1"/>
    <property type="molecule type" value="Genomic_DNA"/>
</dbReference>
<dbReference type="InterPro" id="IPR010667">
    <property type="entry name" value="Phage_T4_Gp19"/>
</dbReference>
<dbReference type="AlphaFoldDB" id="A0A0J7IXJ3"/>